<evidence type="ECO:0000313" key="2">
    <source>
        <dbReference type="EMBL" id="PRQ38354.1"/>
    </source>
</evidence>
<protein>
    <submittedName>
        <fullName evidence="2">Uncharacterized protein</fullName>
    </submittedName>
</protein>
<keyword evidence="3" id="KW-1185">Reference proteome</keyword>
<accession>A0A2P6QW17</accession>
<sequence length="59" mass="6826">MERSETSNQVWLFFSYGISFQFAISILKPFLTPIRKLPNCFCLTGEYGTLRDLKSVEMA</sequence>
<name>A0A2P6QW17_ROSCH</name>
<evidence type="ECO:0000313" key="3">
    <source>
        <dbReference type="Proteomes" id="UP000238479"/>
    </source>
</evidence>
<gene>
    <name evidence="2" type="ORF">RchiOBHm_Chr4g0412931</name>
</gene>
<keyword evidence="1" id="KW-0472">Membrane</keyword>
<dbReference type="Gramene" id="PRQ38354">
    <property type="protein sequence ID" value="PRQ38354"/>
    <property type="gene ID" value="RchiOBHm_Chr4g0412931"/>
</dbReference>
<organism evidence="2 3">
    <name type="scientific">Rosa chinensis</name>
    <name type="common">China rose</name>
    <dbReference type="NCBI Taxonomy" id="74649"/>
    <lineage>
        <taxon>Eukaryota</taxon>
        <taxon>Viridiplantae</taxon>
        <taxon>Streptophyta</taxon>
        <taxon>Embryophyta</taxon>
        <taxon>Tracheophyta</taxon>
        <taxon>Spermatophyta</taxon>
        <taxon>Magnoliopsida</taxon>
        <taxon>eudicotyledons</taxon>
        <taxon>Gunneridae</taxon>
        <taxon>Pentapetalae</taxon>
        <taxon>rosids</taxon>
        <taxon>fabids</taxon>
        <taxon>Rosales</taxon>
        <taxon>Rosaceae</taxon>
        <taxon>Rosoideae</taxon>
        <taxon>Rosoideae incertae sedis</taxon>
        <taxon>Rosa</taxon>
    </lineage>
</organism>
<keyword evidence="1" id="KW-1133">Transmembrane helix</keyword>
<dbReference type="EMBL" id="PDCK01000042">
    <property type="protein sequence ID" value="PRQ38354.1"/>
    <property type="molecule type" value="Genomic_DNA"/>
</dbReference>
<reference evidence="2 3" key="1">
    <citation type="journal article" date="2018" name="Nat. Genet.">
        <title>The Rosa genome provides new insights in the design of modern roses.</title>
        <authorList>
            <person name="Bendahmane M."/>
        </authorList>
    </citation>
    <scope>NUCLEOTIDE SEQUENCE [LARGE SCALE GENOMIC DNA]</scope>
    <source>
        <strain evidence="3">cv. Old Blush</strain>
    </source>
</reference>
<proteinExistence type="predicted"/>
<dbReference type="AlphaFoldDB" id="A0A2P6QW17"/>
<dbReference type="Proteomes" id="UP000238479">
    <property type="component" value="Chromosome 4"/>
</dbReference>
<feature type="transmembrane region" description="Helical" evidence="1">
    <location>
        <begin position="12"/>
        <end position="31"/>
    </location>
</feature>
<comment type="caution">
    <text evidence="2">The sequence shown here is derived from an EMBL/GenBank/DDBJ whole genome shotgun (WGS) entry which is preliminary data.</text>
</comment>
<evidence type="ECO:0000256" key="1">
    <source>
        <dbReference type="SAM" id="Phobius"/>
    </source>
</evidence>
<keyword evidence="1" id="KW-0812">Transmembrane</keyword>